<keyword evidence="1" id="KW-1133">Transmembrane helix</keyword>
<evidence type="ECO:0000256" key="1">
    <source>
        <dbReference type="SAM" id="Phobius"/>
    </source>
</evidence>
<protein>
    <submittedName>
        <fullName evidence="3">Uncharacterized protein LOC112454255</fullName>
    </submittedName>
</protein>
<evidence type="ECO:0000313" key="3">
    <source>
        <dbReference type="RefSeq" id="XP_024871310.1"/>
    </source>
</evidence>
<organism evidence="2 3">
    <name type="scientific">Temnothorax curvispinosus</name>
    <dbReference type="NCBI Taxonomy" id="300111"/>
    <lineage>
        <taxon>Eukaryota</taxon>
        <taxon>Metazoa</taxon>
        <taxon>Ecdysozoa</taxon>
        <taxon>Arthropoda</taxon>
        <taxon>Hexapoda</taxon>
        <taxon>Insecta</taxon>
        <taxon>Pterygota</taxon>
        <taxon>Neoptera</taxon>
        <taxon>Endopterygota</taxon>
        <taxon>Hymenoptera</taxon>
        <taxon>Apocrita</taxon>
        <taxon>Aculeata</taxon>
        <taxon>Formicoidea</taxon>
        <taxon>Formicidae</taxon>
        <taxon>Myrmicinae</taxon>
        <taxon>Temnothorax</taxon>
    </lineage>
</organism>
<evidence type="ECO:0000313" key="2">
    <source>
        <dbReference type="Proteomes" id="UP000504618"/>
    </source>
</evidence>
<feature type="transmembrane region" description="Helical" evidence="1">
    <location>
        <begin position="201"/>
        <end position="224"/>
    </location>
</feature>
<dbReference type="OrthoDB" id="9895378at2759"/>
<feature type="transmembrane region" description="Helical" evidence="1">
    <location>
        <begin position="108"/>
        <end position="132"/>
    </location>
</feature>
<dbReference type="Proteomes" id="UP000504618">
    <property type="component" value="Unplaced"/>
</dbReference>
<keyword evidence="2" id="KW-1185">Reference proteome</keyword>
<dbReference type="AlphaFoldDB" id="A0A6J1PQH4"/>
<proteinExistence type="predicted"/>
<keyword evidence="1" id="KW-0812">Transmembrane</keyword>
<dbReference type="GeneID" id="112454255"/>
<sequence length="230" mass="26450">MAETDARREARRRRILENSESRLRKITGRISPGEIKDNNPRVERDSLKAESNFEEDNIRNGLICNISGNTKPQDCTRFDDEHEGYEGFLNDTSDKNIHSPRQISKSKFILDTLLLNRINLVLLAGIVNIFLVLKYDNLFGKTVIIPFLLLTVGRLYSCTTLYEAQDGNLLVAALILCNIKPRLIYIFKVSLTLFTTVLNDFGLYMFSFVLMRYVIIHYCSLTMLQYPINA</sequence>
<gene>
    <name evidence="3" type="primary">LOC112454255</name>
</gene>
<reference evidence="3" key="1">
    <citation type="submission" date="2025-08" db="UniProtKB">
        <authorList>
            <consortium name="RefSeq"/>
        </authorList>
    </citation>
    <scope>IDENTIFICATION</scope>
    <source>
        <tissue evidence="3">Whole body</tissue>
    </source>
</reference>
<keyword evidence="1" id="KW-0472">Membrane</keyword>
<accession>A0A6J1PQH4</accession>
<name>A0A6J1PQH4_9HYME</name>
<dbReference type="RefSeq" id="XP_024871310.1">
    <property type="nucleotide sequence ID" value="XM_025015542.1"/>
</dbReference>